<sequence length="174" mass="18775">MAIFLLAMVAGSCAGLAQPRGLTAHMSRRAALALAPSLFVAVPMIAGAADDETALVAELKDCVAKLKPLSAMLDKEQWDPVRTVLKNPPVANLWNLGVSRNTIRKLATVRGDDAEMIEYVESVAGALQLADQFVYDNVFVYFQPGNGKVKLKEPKDQLKLAIKGLNEVIALTEQ</sequence>
<dbReference type="AlphaFoldDB" id="A0A8J6C7F4"/>
<dbReference type="Proteomes" id="UP000751190">
    <property type="component" value="Unassembled WGS sequence"/>
</dbReference>
<evidence type="ECO:0000313" key="2">
    <source>
        <dbReference type="EMBL" id="KAG8459755.1"/>
    </source>
</evidence>
<accession>A0A8J6C7F4</accession>
<dbReference type="EMBL" id="JAGTXO010000038">
    <property type="protein sequence ID" value="KAG8459755.1"/>
    <property type="molecule type" value="Genomic_DNA"/>
</dbReference>
<comment type="caution">
    <text evidence="2">The sequence shown here is derived from an EMBL/GenBank/DDBJ whole genome shotgun (WGS) entry which is preliminary data.</text>
</comment>
<evidence type="ECO:0000313" key="3">
    <source>
        <dbReference type="Proteomes" id="UP000751190"/>
    </source>
</evidence>
<reference evidence="2" key="1">
    <citation type="submission" date="2021-05" db="EMBL/GenBank/DDBJ databases">
        <title>The genome of the haptophyte Pavlova lutheri (Diacronema luteri, Pavlovales) - a model for lipid biosynthesis in eukaryotic algae.</title>
        <authorList>
            <person name="Hulatt C.J."/>
            <person name="Posewitz M.C."/>
        </authorList>
    </citation>
    <scope>NUCLEOTIDE SEQUENCE</scope>
    <source>
        <strain evidence="2">NIVA-4/92</strain>
    </source>
</reference>
<keyword evidence="3" id="KW-1185">Reference proteome</keyword>
<organism evidence="2 3">
    <name type="scientific">Diacronema lutheri</name>
    <name type="common">Unicellular marine alga</name>
    <name type="synonym">Monochrysis lutheri</name>
    <dbReference type="NCBI Taxonomy" id="2081491"/>
    <lineage>
        <taxon>Eukaryota</taxon>
        <taxon>Haptista</taxon>
        <taxon>Haptophyta</taxon>
        <taxon>Pavlovophyceae</taxon>
        <taxon>Pavlovales</taxon>
        <taxon>Pavlovaceae</taxon>
        <taxon>Diacronema</taxon>
    </lineage>
</organism>
<feature type="signal peptide" evidence="1">
    <location>
        <begin position="1"/>
        <end position="17"/>
    </location>
</feature>
<dbReference type="OMA" id="FQPGNGK"/>
<name>A0A8J6C7F4_DIALT</name>
<dbReference type="OrthoDB" id="10259368at2759"/>
<proteinExistence type="predicted"/>
<keyword evidence="1" id="KW-0732">Signal</keyword>
<evidence type="ECO:0000256" key="1">
    <source>
        <dbReference type="SAM" id="SignalP"/>
    </source>
</evidence>
<gene>
    <name evidence="2" type="ORF">KFE25_003207</name>
</gene>
<feature type="chain" id="PRO_5035220806" evidence="1">
    <location>
        <begin position="18"/>
        <end position="174"/>
    </location>
</feature>
<protein>
    <submittedName>
        <fullName evidence="2">Uncharacterized protein</fullName>
    </submittedName>
</protein>